<dbReference type="EMBL" id="JBHFFA010000003">
    <property type="protein sequence ID" value="KAL2636100.1"/>
    <property type="molecule type" value="Genomic_DNA"/>
</dbReference>
<comment type="caution">
    <text evidence="1">The sequence shown here is derived from an EMBL/GenBank/DDBJ whole genome shotgun (WGS) entry which is preliminary data.</text>
</comment>
<gene>
    <name evidence="1" type="ORF">R1flu_007579</name>
</gene>
<evidence type="ECO:0000313" key="1">
    <source>
        <dbReference type="EMBL" id="KAL2636100.1"/>
    </source>
</evidence>
<dbReference type="Proteomes" id="UP001605036">
    <property type="component" value="Unassembled WGS sequence"/>
</dbReference>
<proteinExistence type="predicted"/>
<reference evidence="1 2" key="1">
    <citation type="submission" date="2024-09" db="EMBL/GenBank/DDBJ databases">
        <title>Chromosome-scale assembly of Riccia fluitans.</title>
        <authorList>
            <person name="Paukszto L."/>
            <person name="Sawicki J."/>
            <person name="Karawczyk K."/>
            <person name="Piernik-Szablinska J."/>
            <person name="Szczecinska M."/>
            <person name="Mazdziarz M."/>
        </authorList>
    </citation>
    <scope>NUCLEOTIDE SEQUENCE [LARGE SCALE GENOMIC DNA]</scope>
    <source>
        <strain evidence="1">Rf_01</strain>
        <tissue evidence="1">Aerial parts of the thallus</tissue>
    </source>
</reference>
<evidence type="ECO:0000313" key="2">
    <source>
        <dbReference type="Proteomes" id="UP001605036"/>
    </source>
</evidence>
<sequence>MIDRGICRRLVDIASNIGFSRGVGCCVFCPAGSFVFHCVTSCGAGMNDRDICCRLIVIASNFVFSRGVGCRAVCPAGSFVLYSVSSHGEDRCANSAVQQPVDFF</sequence>
<protein>
    <submittedName>
        <fullName evidence="1">Uncharacterized protein</fullName>
    </submittedName>
</protein>
<organism evidence="1 2">
    <name type="scientific">Riccia fluitans</name>
    <dbReference type="NCBI Taxonomy" id="41844"/>
    <lineage>
        <taxon>Eukaryota</taxon>
        <taxon>Viridiplantae</taxon>
        <taxon>Streptophyta</taxon>
        <taxon>Embryophyta</taxon>
        <taxon>Marchantiophyta</taxon>
        <taxon>Marchantiopsida</taxon>
        <taxon>Marchantiidae</taxon>
        <taxon>Marchantiales</taxon>
        <taxon>Ricciaceae</taxon>
        <taxon>Riccia</taxon>
    </lineage>
</organism>
<keyword evidence="2" id="KW-1185">Reference proteome</keyword>
<name>A0ABD1Z053_9MARC</name>
<dbReference type="AlphaFoldDB" id="A0ABD1Z053"/>
<accession>A0ABD1Z053</accession>